<keyword evidence="1" id="KW-0812">Transmembrane</keyword>
<dbReference type="RefSeq" id="WP_092318900.1">
    <property type="nucleotide sequence ID" value="NZ_FOKY01000004.1"/>
</dbReference>
<name>A0A1I1DVX0_BREAD</name>
<dbReference type="Proteomes" id="UP000240042">
    <property type="component" value="Unassembled WGS sequence"/>
</dbReference>
<reference evidence="3" key="1">
    <citation type="submission" date="2016-10" db="EMBL/GenBank/DDBJ databases">
        <authorList>
            <person name="Varghese N."/>
            <person name="Submissions S."/>
        </authorList>
    </citation>
    <scope>NUCLEOTIDE SEQUENCE [LARGE SCALE GENOMIC DNA]</scope>
    <source>
        <strain evidence="3">ATCC 43811</strain>
    </source>
</reference>
<accession>A0A1I1DVX0</accession>
<dbReference type="EMBL" id="FOKY01000004">
    <property type="protein sequence ID" value="SFB78954.1"/>
    <property type="molecule type" value="Genomic_DNA"/>
</dbReference>
<evidence type="ECO:0000313" key="2">
    <source>
        <dbReference type="EMBL" id="SFB78954.1"/>
    </source>
</evidence>
<sequence length="218" mass="25130">MQQRQQFYLDAIIFTILCLIMMIGIIPQIQKGPNAIPVANEYFDVTSLYFNEYYLKNPQKTSFYQASNNYLHQGKVALNFADLYASRFDTATYNHTMSPIYRAVKTGKHLSNMGYNEAGYWGEEACKVTKNRKIITNLDYKSHYFSVANNSAEIIYTLIPEKLKHISNSNEEIELAEFITKLNYFSGFFLIIGYILFYIAVYKRLGRITALFTGAAIT</sequence>
<organism evidence="2 3">
    <name type="scientific">Brevinema andersonii</name>
    <dbReference type="NCBI Taxonomy" id="34097"/>
    <lineage>
        <taxon>Bacteria</taxon>
        <taxon>Pseudomonadati</taxon>
        <taxon>Spirochaetota</taxon>
        <taxon>Spirochaetia</taxon>
        <taxon>Brevinematales</taxon>
        <taxon>Brevinemataceae</taxon>
        <taxon>Brevinema</taxon>
    </lineage>
</organism>
<keyword evidence="1" id="KW-1133">Transmembrane helix</keyword>
<evidence type="ECO:0000256" key="1">
    <source>
        <dbReference type="SAM" id="Phobius"/>
    </source>
</evidence>
<protein>
    <submittedName>
        <fullName evidence="2">Uncharacterized protein</fullName>
    </submittedName>
</protein>
<gene>
    <name evidence="2" type="ORF">SAMN02745150_00817</name>
</gene>
<feature type="transmembrane region" description="Helical" evidence="1">
    <location>
        <begin position="7"/>
        <end position="26"/>
    </location>
</feature>
<feature type="transmembrane region" description="Helical" evidence="1">
    <location>
        <begin position="182"/>
        <end position="201"/>
    </location>
</feature>
<dbReference type="STRING" id="34097.SAMN02745150_00817"/>
<dbReference type="AlphaFoldDB" id="A0A1I1DVX0"/>
<keyword evidence="1" id="KW-0472">Membrane</keyword>
<evidence type="ECO:0000313" key="3">
    <source>
        <dbReference type="Proteomes" id="UP000240042"/>
    </source>
</evidence>
<keyword evidence="3" id="KW-1185">Reference proteome</keyword>
<proteinExistence type="predicted"/>